<gene>
    <name evidence="3" type="primary">ypdA</name>
    <name evidence="3" type="ORF">FW778_10500</name>
</gene>
<dbReference type="SUPFAM" id="SSF51905">
    <property type="entry name" value="FAD/NAD(P)-binding domain"/>
    <property type="match status" value="1"/>
</dbReference>
<accession>A0A5J5IIT8</accession>
<protein>
    <submittedName>
        <fullName evidence="3">YpdA family putative bacillithiol disulfide reductase</fullName>
    </submittedName>
</protein>
<evidence type="ECO:0000256" key="1">
    <source>
        <dbReference type="ARBA" id="ARBA00022630"/>
    </source>
</evidence>
<dbReference type="PRINTS" id="PR00469">
    <property type="entry name" value="PNDRDTASEII"/>
</dbReference>
<sequence length="326" mass="36573">MTAEQYDVIIIGGGPIGLACGLNAKKSNLSYCILEKGALVNSIYNYPANMTFFSTSERLEIGGIPFVSNNPKPTRNEALEYYRRVATSSNLNIHLFEKVTEVKKNDTAFSITTNKSQYLASNIIISTGFYDIPYLLNVKGEDLDKVKHYYKDPHYYAFQKVLVVGAANSAIDAALETWRKGATVTMVIRGDKISDRVKYWVKPDIENRIAEGSIKAYFNSTIEEIREHEVDIKTPDGLVTIENDWVLSMTGYQPNLSFLKNLGIELSADEICKPTYSDESYETNIKGVYLAGVICGGMNTHRLFIENSREHAEKIITDISKKKNAQ</sequence>
<dbReference type="InterPro" id="IPR023856">
    <property type="entry name" value="Bdr"/>
</dbReference>
<evidence type="ECO:0000256" key="2">
    <source>
        <dbReference type="ARBA" id="ARBA00023002"/>
    </source>
</evidence>
<dbReference type="Pfam" id="PF13738">
    <property type="entry name" value="Pyr_redox_3"/>
    <property type="match status" value="1"/>
</dbReference>
<keyword evidence="4" id="KW-1185">Reference proteome</keyword>
<name>A0A5J5IIT8_9BACT</name>
<comment type="caution">
    <text evidence="3">The sequence shown here is derived from an EMBL/GenBank/DDBJ whole genome shotgun (WGS) entry which is preliminary data.</text>
</comment>
<dbReference type="NCBIfam" id="TIGR04018">
    <property type="entry name" value="Bthiol_YpdA"/>
    <property type="match status" value="1"/>
</dbReference>
<proteinExistence type="predicted"/>
<dbReference type="Proteomes" id="UP000326903">
    <property type="component" value="Unassembled WGS sequence"/>
</dbReference>
<dbReference type="Gene3D" id="3.50.50.60">
    <property type="entry name" value="FAD/NAD(P)-binding domain"/>
    <property type="match status" value="1"/>
</dbReference>
<reference evidence="3 4" key="1">
    <citation type="submission" date="2019-09" db="EMBL/GenBank/DDBJ databases">
        <title>Draft genome sequence of Ginsengibacter sp. BR5-29.</title>
        <authorList>
            <person name="Im W.-T."/>
        </authorList>
    </citation>
    <scope>NUCLEOTIDE SEQUENCE [LARGE SCALE GENOMIC DNA]</scope>
    <source>
        <strain evidence="3 4">BR5-29</strain>
    </source>
</reference>
<organism evidence="3 4">
    <name type="scientific">Ginsengibacter hankyongi</name>
    <dbReference type="NCBI Taxonomy" id="2607284"/>
    <lineage>
        <taxon>Bacteria</taxon>
        <taxon>Pseudomonadati</taxon>
        <taxon>Bacteroidota</taxon>
        <taxon>Chitinophagia</taxon>
        <taxon>Chitinophagales</taxon>
        <taxon>Chitinophagaceae</taxon>
        <taxon>Ginsengibacter</taxon>
    </lineage>
</organism>
<dbReference type="RefSeq" id="WP_150414661.1">
    <property type="nucleotide sequence ID" value="NZ_VYQF01000002.1"/>
</dbReference>
<dbReference type="GO" id="GO:0016491">
    <property type="term" value="F:oxidoreductase activity"/>
    <property type="evidence" value="ECO:0007669"/>
    <property type="project" value="UniProtKB-KW"/>
</dbReference>
<dbReference type="PRINTS" id="PR00368">
    <property type="entry name" value="FADPNR"/>
</dbReference>
<evidence type="ECO:0000313" key="4">
    <source>
        <dbReference type="Proteomes" id="UP000326903"/>
    </source>
</evidence>
<dbReference type="InterPro" id="IPR036188">
    <property type="entry name" value="FAD/NAD-bd_sf"/>
</dbReference>
<dbReference type="PANTHER" id="PTHR48105">
    <property type="entry name" value="THIOREDOXIN REDUCTASE 1-RELATED-RELATED"/>
    <property type="match status" value="1"/>
</dbReference>
<dbReference type="InterPro" id="IPR050097">
    <property type="entry name" value="Ferredoxin-NADP_redctase_2"/>
</dbReference>
<dbReference type="AlphaFoldDB" id="A0A5J5IIT8"/>
<keyword evidence="2" id="KW-0560">Oxidoreductase</keyword>
<dbReference type="EMBL" id="VYQF01000002">
    <property type="protein sequence ID" value="KAA9039252.1"/>
    <property type="molecule type" value="Genomic_DNA"/>
</dbReference>
<evidence type="ECO:0000313" key="3">
    <source>
        <dbReference type="EMBL" id="KAA9039252.1"/>
    </source>
</evidence>
<keyword evidence="1" id="KW-0285">Flavoprotein</keyword>